<dbReference type="EMBL" id="JASDDP010000018">
    <property type="protein sequence ID" value="MDJ1645822.1"/>
    <property type="molecule type" value="Genomic_DNA"/>
</dbReference>
<evidence type="ECO:0000313" key="2">
    <source>
        <dbReference type="Proteomes" id="UP001224428"/>
    </source>
</evidence>
<dbReference type="Proteomes" id="UP001224428">
    <property type="component" value="Unassembled WGS sequence"/>
</dbReference>
<accession>A0AAJ1UWN5</accession>
<protein>
    <recommendedName>
        <fullName evidence="3">Lipoprotein</fullName>
    </recommendedName>
</protein>
<organism evidence="1 2">
    <name type="scientific">Mycoplasma phocimorsus</name>
    <dbReference type="NCBI Taxonomy" id="3045839"/>
    <lineage>
        <taxon>Bacteria</taxon>
        <taxon>Bacillati</taxon>
        <taxon>Mycoplasmatota</taxon>
        <taxon>Mollicutes</taxon>
        <taxon>Mycoplasmataceae</taxon>
        <taxon>Mycoplasma</taxon>
    </lineage>
</organism>
<proteinExistence type="predicted"/>
<sequence>MIKNIIKYIFSLAFLTIGISAISCNPLTFFYNQFSLKETNEVSVELVNDKEVKINSFSPNYTFKNMYVKIFEHKTTKEPYINLVNIFQRIPQFFDKIRITKSKTKPGVYILTNINYNSSILFSVSENRIYFNDMDHFDYLKYITYNPTIKSKKIKIEYRQHHMSKNNKYFDLNQFNMKIYEIEKNIFIPLFII</sequence>
<name>A0AAJ1UWN5_9MOLU</name>
<keyword evidence="2" id="KW-1185">Reference proteome</keyword>
<evidence type="ECO:0000313" key="1">
    <source>
        <dbReference type="EMBL" id="MDJ1645822.1"/>
    </source>
</evidence>
<comment type="caution">
    <text evidence="1">The sequence shown here is derived from an EMBL/GenBank/DDBJ whole genome shotgun (WGS) entry which is preliminary data.</text>
</comment>
<dbReference type="AlphaFoldDB" id="A0AAJ1UWN5"/>
<dbReference type="RefSeq" id="WP_283827260.1">
    <property type="nucleotide sequence ID" value="NZ_JASDDP010000018.1"/>
</dbReference>
<reference evidence="1" key="1">
    <citation type="submission" date="2023-05" db="EMBL/GenBank/DDBJ databases">
        <title>Mycoplasma phocimorsus sp. nov., isolated from Scandinavian patients with seal finger or septic arthritis after contact with seals.</title>
        <authorList>
            <person name="Skafte-Holm A."/>
            <person name="Pedersen T.R."/>
            <person name="Froelund M."/>
            <person name="Stegger M."/>
            <person name="Qvortrup K."/>
            <person name="Michaels D.L."/>
            <person name="Brown D.R."/>
            <person name="Jensen J.S."/>
        </authorList>
    </citation>
    <scope>NUCLEOTIDE SEQUENCE</scope>
    <source>
        <strain evidence="1">M5725</strain>
    </source>
</reference>
<gene>
    <name evidence="1" type="ORF">QLQ80_01805</name>
</gene>
<evidence type="ECO:0008006" key="3">
    <source>
        <dbReference type="Google" id="ProtNLM"/>
    </source>
</evidence>
<dbReference type="PROSITE" id="PS51257">
    <property type="entry name" value="PROKAR_LIPOPROTEIN"/>
    <property type="match status" value="1"/>
</dbReference>